<evidence type="ECO:0000256" key="4">
    <source>
        <dbReference type="ARBA" id="ARBA00016014"/>
    </source>
</evidence>
<comment type="function">
    <text evidence="1 8">Attaches a formyl group to the free amino group of methionyl-tRNA(fMet). The formyl group appears to play a dual role in the initiator identity of N-formylmethionyl-tRNA by promoting its recognition by IF2 and preventing the misappropriation of this tRNA by the elongation apparatus.</text>
</comment>
<dbReference type="InterPro" id="IPR005794">
    <property type="entry name" value="Fmt"/>
</dbReference>
<dbReference type="GO" id="GO:0005829">
    <property type="term" value="C:cytosol"/>
    <property type="evidence" value="ECO:0007669"/>
    <property type="project" value="TreeGrafter"/>
</dbReference>
<comment type="catalytic activity">
    <reaction evidence="7 8">
        <text>L-methionyl-tRNA(fMet) + (6R)-10-formyltetrahydrofolate = N-formyl-L-methionyl-tRNA(fMet) + (6S)-5,6,7,8-tetrahydrofolate + H(+)</text>
        <dbReference type="Rhea" id="RHEA:24380"/>
        <dbReference type="Rhea" id="RHEA-COMP:9952"/>
        <dbReference type="Rhea" id="RHEA-COMP:9953"/>
        <dbReference type="ChEBI" id="CHEBI:15378"/>
        <dbReference type="ChEBI" id="CHEBI:57453"/>
        <dbReference type="ChEBI" id="CHEBI:78530"/>
        <dbReference type="ChEBI" id="CHEBI:78844"/>
        <dbReference type="ChEBI" id="CHEBI:195366"/>
        <dbReference type="EC" id="2.1.2.9"/>
    </reaction>
</comment>
<keyword evidence="6 8" id="KW-0648">Protein biosynthesis</keyword>
<proteinExistence type="inferred from homology"/>
<dbReference type="InterPro" id="IPR005793">
    <property type="entry name" value="Formyl_trans_C"/>
</dbReference>
<dbReference type="InterPro" id="IPR011034">
    <property type="entry name" value="Formyl_transferase-like_C_sf"/>
</dbReference>
<evidence type="ECO:0000256" key="2">
    <source>
        <dbReference type="ARBA" id="ARBA00010699"/>
    </source>
</evidence>
<dbReference type="STRING" id="1548547.BA177_00490"/>
<dbReference type="GO" id="GO:0004479">
    <property type="term" value="F:methionyl-tRNA formyltransferase activity"/>
    <property type="evidence" value="ECO:0007669"/>
    <property type="project" value="UniProtKB-UniRule"/>
</dbReference>
<dbReference type="CDD" id="cd08646">
    <property type="entry name" value="FMT_core_Met-tRNA-FMT_N"/>
    <property type="match status" value="1"/>
</dbReference>
<accession>A0A193LBW9</accession>
<organism evidence="11 12">
    <name type="scientific">Woeseia oceani</name>
    <dbReference type="NCBI Taxonomy" id="1548547"/>
    <lineage>
        <taxon>Bacteria</taxon>
        <taxon>Pseudomonadati</taxon>
        <taxon>Pseudomonadota</taxon>
        <taxon>Gammaproteobacteria</taxon>
        <taxon>Woeseiales</taxon>
        <taxon>Woeseiaceae</taxon>
        <taxon>Woeseia</taxon>
    </lineage>
</organism>
<dbReference type="InterPro" id="IPR037022">
    <property type="entry name" value="Formyl_trans_C_sf"/>
</dbReference>
<dbReference type="InterPro" id="IPR002376">
    <property type="entry name" value="Formyl_transf_N"/>
</dbReference>
<feature type="binding site" evidence="8">
    <location>
        <begin position="112"/>
        <end position="115"/>
    </location>
    <ligand>
        <name>(6S)-5,6,7,8-tetrahydrofolate</name>
        <dbReference type="ChEBI" id="CHEBI:57453"/>
    </ligand>
</feature>
<dbReference type="Proteomes" id="UP000092695">
    <property type="component" value="Chromosome"/>
</dbReference>
<comment type="similarity">
    <text evidence="2 8">Belongs to the Fmt family.</text>
</comment>
<evidence type="ECO:0000313" key="11">
    <source>
        <dbReference type="EMBL" id="ANO49894.1"/>
    </source>
</evidence>
<dbReference type="InterPro" id="IPR044135">
    <property type="entry name" value="Met-tRNA-FMT_C"/>
</dbReference>
<evidence type="ECO:0000313" key="12">
    <source>
        <dbReference type="Proteomes" id="UP000092695"/>
    </source>
</evidence>
<dbReference type="SUPFAM" id="SSF53328">
    <property type="entry name" value="Formyltransferase"/>
    <property type="match status" value="1"/>
</dbReference>
<evidence type="ECO:0000259" key="9">
    <source>
        <dbReference type="Pfam" id="PF00551"/>
    </source>
</evidence>
<dbReference type="NCBIfam" id="TIGR00460">
    <property type="entry name" value="fmt"/>
    <property type="match status" value="1"/>
</dbReference>
<reference evidence="11 12" key="1">
    <citation type="submission" date="2016-06" db="EMBL/GenBank/DDBJ databases">
        <title>Complete genome sequence of a deep-branching marine Gamma Proteobacterium Woeseia oceani type strain XK5.</title>
        <authorList>
            <person name="Mu D."/>
            <person name="Du Z."/>
        </authorList>
    </citation>
    <scope>NUCLEOTIDE SEQUENCE [LARGE SCALE GENOMIC DNA]</scope>
    <source>
        <strain evidence="11 12">XK5</strain>
    </source>
</reference>
<dbReference type="SUPFAM" id="SSF50486">
    <property type="entry name" value="FMT C-terminal domain-like"/>
    <property type="match status" value="1"/>
</dbReference>
<keyword evidence="5 8" id="KW-0808">Transferase</keyword>
<feature type="domain" description="Formyl transferase N-terminal" evidence="9">
    <location>
        <begin position="6"/>
        <end position="180"/>
    </location>
</feature>
<dbReference type="Gene3D" id="3.40.50.170">
    <property type="entry name" value="Formyl transferase, N-terminal domain"/>
    <property type="match status" value="1"/>
</dbReference>
<dbReference type="InterPro" id="IPR036477">
    <property type="entry name" value="Formyl_transf_N_sf"/>
</dbReference>
<dbReference type="PANTHER" id="PTHR11138">
    <property type="entry name" value="METHIONYL-TRNA FORMYLTRANSFERASE"/>
    <property type="match status" value="1"/>
</dbReference>
<dbReference type="CDD" id="cd08704">
    <property type="entry name" value="Met_tRNA_FMT_C"/>
    <property type="match status" value="1"/>
</dbReference>
<evidence type="ECO:0000256" key="8">
    <source>
        <dbReference type="HAMAP-Rule" id="MF_00182"/>
    </source>
</evidence>
<name>A0A193LBW9_9GAMM</name>
<sequence length="316" mass="33147">MTDPRVVFAGTPDFARASLAALVDSGLRPLAVYTQPDRPKGRGRGVAASAVKAFALEHGLLIRQPLSLKPAAVQQELADLKPDLIIVAAYGLIFPQAVLDIPRLGCLNVHASLLPRWRGAAPIQAAILAGDSQTGISLMQMEAGLDTGPVFAMSSIPIAADETAGELHDRLAALGGELLVGQLDNILAGRLSAHAQDETLASYAGKIETSDSVLDWQRPAIELARAVRAYSPVPGARFMLDDELIKCWTATVQASVTAPAGEIVAAGRDGIDVACGDGVLRLHEVQRAGRRRVSAAEFAAQRPLVGLSLLPAPDSN</sequence>
<dbReference type="Gene3D" id="3.10.25.10">
    <property type="entry name" value="Formyl transferase, C-terminal domain"/>
    <property type="match status" value="1"/>
</dbReference>
<evidence type="ECO:0000259" key="10">
    <source>
        <dbReference type="Pfam" id="PF02911"/>
    </source>
</evidence>
<dbReference type="PANTHER" id="PTHR11138:SF5">
    <property type="entry name" value="METHIONYL-TRNA FORMYLTRANSFERASE, MITOCHONDRIAL"/>
    <property type="match status" value="1"/>
</dbReference>
<dbReference type="AlphaFoldDB" id="A0A193LBW9"/>
<dbReference type="OrthoDB" id="9802815at2"/>
<keyword evidence="12" id="KW-1185">Reference proteome</keyword>
<evidence type="ECO:0000256" key="5">
    <source>
        <dbReference type="ARBA" id="ARBA00022679"/>
    </source>
</evidence>
<dbReference type="Pfam" id="PF00551">
    <property type="entry name" value="Formyl_trans_N"/>
    <property type="match status" value="1"/>
</dbReference>
<dbReference type="Pfam" id="PF02911">
    <property type="entry name" value="Formyl_trans_C"/>
    <property type="match status" value="1"/>
</dbReference>
<protein>
    <recommendedName>
        <fullName evidence="4 8">Methionyl-tRNA formyltransferase</fullName>
        <ecNumber evidence="3 8">2.1.2.9</ecNumber>
    </recommendedName>
</protein>
<feature type="domain" description="Formyl transferase C-terminal" evidence="10">
    <location>
        <begin position="206"/>
        <end position="301"/>
    </location>
</feature>
<evidence type="ECO:0000256" key="6">
    <source>
        <dbReference type="ARBA" id="ARBA00022917"/>
    </source>
</evidence>
<dbReference type="KEGG" id="woc:BA177_00490"/>
<dbReference type="EC" id="2.1.2.9" evidence="3 8"/>
<dbReference type="EMBL" id="CP016268">
    <property type="protein sequence ID" value="ANO49894.1"/>
    <property type="molecule type" value="Genomic_DNA"/>
</dbReference>
<evidence type="ECO:0000256" key="7">
    <source>
        <dbReference type="ARBA" id="ARBA00048558"/>
    </source>
</evidence>
<dbReference type="RefSeq" id="WP_068611755.1">
    <property type="nucleotide sequence ID" value="NZ_CP016268.1"/>
</dbReference>
<evidence type="ECO:0000256" key="3">
    <source>
        <dbReference type="ARBA" id="ARBA00012261"/>
    </source>
</evidence>
<evidence type="ECO:0000256" key="1">
    <source>
        <dbReference type="ARBA" id="ARBA00002606"/>
    </source>
</evidence>
<gene>
    <name evidence="8" type="primary">fmt</name>
    <name evidence="11" type="ORF">BA177_00490</name>
</gene>
<dbReference type="HAMAP" id="MF_00182">
    <property type="entry name" value="Formyl_trans"/>
    <property type="match status" value="1"/>
</dbReference>
<dbReference type="InterPro" id="IPR041711">
    <property type="entry name" value="Met-tRNA-FMT_N"/>
</dbReference>